<dbReference type="EMBL" id="BKAL01000002">
    <property type="protein sequence ID" value="GEP68010.1"/>
    <property type="molecule type" value="Genomic_DNA"/>
</dbReference>
<evidence type="ECO:0000313" key="7">
    <source>
        <dbReference type="EMBL" id="GEP68010.1"/>
    </source>
</evidence>
<reference evidence="7 8" key="1">
    <citation type="submission" date="2019-07" db="EMBL/GenBank/DDBJ databases">
        <title>Whole genome shotgun sequence of Cellulomonas soli NBRC 109434.</title>
        <authorList>
            <person name="Hosoyama A."/>
            <person name="Uohara A."/>
            <person name="Ohji S."/>
            <person name="Ichikawa N."/>
        </authorList>
    </citation>
    <scope>NUCLEOTIDE SEQUENCE [LARGE SCALE GENOMIC DNA]</scope>
    <source>
        <strain evidence="7 8">NBRC 109434</strain>
    </source>
</reference>
<dbReference type="InterPro" id="IPR002500">
    <property type="entry name" value="PAPS_reduct_dom"/>
</dbReference>
<evidence type="ECO:0000256" key="5">
    <source>
        <dbReference type="SAM" id="MobiDB-lite"/>
    </source>
</evidence>
<dbReference type="EC" id="1.8.4.10" evidence="4"/>
<evidence type="ECO:0000256" key="1">
    <source>
        <dbReference type="ARBA" id="ARBA00009732"/>
    </source>
</evidence>
<dbReference type="PANTHER" id="PTHR46509">
    <property type="entry name" value="PHOSPHOADENOSINE PHOSPHOSULFATE REDUCTASE"/>
    <property type="match status" value="1"/>
</dbReference>
<dbReference type="InterPro" id="IPR004511">
    <property type="entry name" value="PAPS/APS_Rdtase"/>
</dbReference>
<keyword evidence="4" id="KW-0408">Iron</keyword>
<dbReference type="RefSeq" id="WP_146951774.1">
    <property type="nucleotide sequence ID" value="NZ_BAABBJ010000015.1"/>
</dbReference>
<feature type="binding site" evidence="4">
    <location>
        <position position="212"/>
    </location>
    <ligand>
        <name>[4Fe-4S] cluster</name>
        <dbReference type="ChEBI" id="CHEBI:49883"/>
    </ligand>
</feature>
<organism evidence="7 8">
    <name type="scientific">Cellulomonas soli</name>
    <dbReference type="NCBI Taxonomy" id="931535"/>
    <lineage>
        <taxon>Bacteria</taxon>
        <taxon>Bacillati</taxon>
        <taxon>Actinomycetota</taxon>
        <taxon>Actinomycetes</taxon>
        <taxon>Micrococcales</taxon>
        <taxon>Cellulomonadaceae</taxon>
        <taxon>Cellulomonas</taxon>
    </lineage>
</organism>
<evidence type="ECO:0000256" key="2">
    <source>
        <dbReference type="ARBA" id="ARBA00023002"/>
    </source>
</evidence>
<comment type="caution">
    <text evidence="7">The sequence shown here is derived from an EMBL/GenBank/DDBJ whole genome shotgun (WGS) entry which is preliminary data.</text>
</comment>
<dbReference type="NCBIfam" id="NF002537">
    <property type="entry name" value="PRK02090.1"/>
    <property type="match status" value="1"/>
</dbReference>
<comment type="subcellular location">
    <subcellularLocation>
        <location evidence="4">Cytoplasm</location>
    </subcellularLocation>
</comment>
<dbReference type="GO" id="GO:0070814">
    <property type="term" value="P:hydrogen sulfide biosynthetic process"/>
    <property type="evidence" value="ECO:0007669"/>
    <property type="project" value="UniProtKB-UniRule"/>
</dbReference>
<dbReference type="GO" id="GO:0051539">
    <property type="term" value="F:4 iron, 4 sulfur cluster binding"/>
    <property type="evidence" value="ECO:0007669"/>
    <property type="project" value="UniProtKB-UniRule"/>
</dbReference>
<keyword evidence="4" id="KW-0963">Cytoplasm</keyword>
<keyword evidence="4" id="KW-0479">Metal-binding</keyword>
<dbReference type="AlphaFoldDB" id="A0A512P9Y7"/>
<dbReference type="InterPro" id="IPR014729">
    <property type="entry name" value="Rossmann-like_a/b/a_fold"/>
</dbReference>
<proteinExistence type="inferred from homology"/>
<dbReference type="OrthoDB" id="9794018at2"/>
<keyword evidence="8" id="KW-1185">Reference proteome</keyword>
<dbReference type="GO" id="GO:0019379">
    <property type="term" value="P:sulfate assimilation, phosphoadenylyl sulfate reduction by phosphoadenylyl-sulfate reductase (thioredoxin)"/>
    <property type="evidence" value="ECO:0007669"/>
    <property type="project" value="UniProtKB-UniRule"/>
</dbReference>
<dbReference type="Gene3D" id="3.40.50.620">
    <property type="entry name" value="HUPs"/>
    <property type="match status" value="1"/>
</dbReference>
<comment type="catalytic activity">
    <reaction evidence="4">
        <text>[thioredoxin]-disulfide + sulfite + AMP + 2 H(+) = adenosine 5'-phosphosulfate + [thioredoxin]-dithiol</text>
        <dbReference type="Rhea" id="RHEA:21976"/>
        <dbReference type="Rhea" id="RHEA-COMP:10698"/>
        <dbReference type="Rhea" id="RHEA-COMP:10700"/>
        <dbReference type="ChEBI" id="CHEBI:15378"/>
        <dbReference type="ChEBI" id="CHEBI:17359"/>
        <dbReference type="ChEBI" id="CHEBI:29950"/>
        <dbReference type="ChEBI" id="CHEBI:50058"/>
        <dbReference type="ChEBI" id="CHEBI:58243"/>
        <dbReference type="ChEBI" id="CHEBI:456215"/>
        <dbReference type="EC" id="1.8.4.10"/>
    </reaction>
</comment>
<dbReference type="PIRSF" id="PIRSF000857">
    <property type="entry name" value="PAPS_reductase"/>
    <property type="match status" value="1"/>
</dbReference>
<feature type="domain" description="Phosphoadenosine phosphosulphate reductase" evidence="6">
    <location>
        <begin position="47"/>
        <end position="215"/>
    </location>
</feature>
<dbReference type="CDD" id="cd23945">
    <property type="entry name" value="PAPS_reductase"/>
    <property type="match status" value="1"/>
</dbReference>
<dbReference type="Pfam" id="PF01507">
    <property type="entry name" value="PAPS_reduct"/>
    <property type="match status" value="1"/>
</dbReference>
<keyword evidence="4" id="KW-0411">Iron-sulfur</keyword>
<dbReference type="PANTHER" id="PTHR46509:SF1">
    <property type="entry name" value="PHOSPHOADENOSINE PHOSPHOSULFATE REDUCTASE"/>
    <property type="match status" value="1"/>
</dbReference>
<feature type="binding site" evidence="4">
    <location>
        <position position="126"/>
    </location>
    <ligand>
        <name>[4Fe-4S] cluster</name>
        <dbReference type="ChEBI" id="CHEBI:49883"/>
    </ligand>
</feature>
<comment type="function">
    <text evidence="4">Catalyzes the formation of sulfite from adenosine 5'-phosphosulfate (APS) using thioredoxin as an electron donor.</text>
</comment>
<dbReference type="NCBIfam" id="TIGR00434">
    <property type="entry name" value="cysH"/>
    <property type="match status" value="1"/>
</dbReference>
<name>A0A512P9Y7_9CELL</name>
<sequence length="239" mass="25997">MTGTTGTLGTATADELRELAEEAGRTLEGAHPEQVLAWAGRTFGDDLVLASSMGDEVLVHLAAAAVPGIDVIFLDTGYHFAETLGTRDYYAQFTDIHLRTVLPLTTVAEQDAVHGPRLHERAPDRCCAMRKVEPLERGLAPYRAWVTGMRREDAPTRTDIGVVGWDERRGKVKLNPLAAWTQADLDAYVAEHHVVLNPLRELGYASIGCEPCTRAVAPGEDPRAGRWSGTSKTECGLHT</sequence>
<evidence type="ECO:0000259" key="6">
    <source>
        <dbReference type="Pfam" id="PF01507"/>
    </source>
</evidence>
<dbReference type="Proteomes" id="UP000321798">
    <property type="component" value="Unassembled WGS sequence"/>
</dbReference>
<feature type="binding site" evidence="4">
    <location>
        <position position="127"/>
    </location>
    <ligand>
        <name>[4Fe-4S] cluster</name>
        <dbReference type="ChEBI" id="CHEBI:49883"/>
    </ligand>
</feature>
<dbReference type="SUPFAM" id="SSF52402">
    <property type="entry name" value="Adenine nucleotide alpha hydrolases-like"/>
    <property type="match status" value="1"/>
</dbReference>
<dbReference type="GO" id="GO:0043866">
    <property type="term" value="F:adenylyl-sulfate reductase (thioredoxin) activity"/>
    <property type="evidence" value="ECO:0007669"/>
    <property type="project" value="UniProtKB-EC"/>
</dbReference>
<dbReference type="GO" id="GO:0004604">
    <property type="term" value="F:phosphoadenylyl-sulfate reductase (thioredoxin) activity"/>
    <property type="evidence" value="ECO:0007669"/>
    <property type="project" value="UniProtKB-UniRule"/>
</dbReference>
<feature type="active site" description="Nucleophile; cysteine thiosulfonate intermediate" evidence="4">
    <location>
        <position position="235"/>
    </location>
</feature>
<feature type="binding site" evidence="4">
    <location>
        <position position="209"/>
    </location>
    <ligand>
        <name>[4Fe-4S] cluster</name>
        <dbReference type="ChEBI" id="CHEBI:49883"/>
    </ligand>
</feature>
<gene>
    <name evidence="4 7" type="primary">cysH</name>
    <name evidence="7" type="ORF">CSO01_07250</name>
</gene>
<evidence type="ECO:0000256" key="4">
    <source>
        <dbReference type="HAMAP-Rule" id="MF_00063"/>
    </source>
</evidence>
<keyword evidence="2 4" id="KW-0560">Oxidoreductase</keyword>
<comment type="similarity">
    <text evidence="1 4">Belongs to the PAPS reductase family. CysH subfamily.</text>
</comment>
<feature type="region of interest" description="Disordered" evidence="5">
    <location>
        <begin position="218"/>
        <end position="239"/>
    </location>
</feature>
<comment type="pathway">
    <text evidence="3 4">Sulfur metabolism; hydrogen sulfide biosynthesis; sulfite from sulfate.</text>
</comment>
<protein>
    <recommendedName>
        <fullName evidence="4">Adenosine 5'-phosphosulfate reductase</fullName>
        <shortName evidence="4">APS reductase</shortName>
        <ecNumber evidence="4">1.8.4.10</ecNumber>
    </recommendedName>
    <alternativeName>
        <fullName evidence="4">5'-adenylylsulfate reductase</fullName>
    </alternativeName>
    <alternativeName>
        <fullName evidence="4">Thioredoxin-dependent 5'-adenylylsulfate reductase</fullName>
    </alternativeName>
</protein>
<dbReference type="HAMAP" id="MF_00063">
    <property type="entry name" value="CysH"/>
    <property type="match status" value="1"/>
</dbReference>
<dbReference type="GO" id="GO:0005737">
    <property type="term" value="C:cytoplasm"/>
    <property type="evidence" value="ECO:0007669"/>
    <property type="project" value="UniProtKB-SubCell"/>
</dbReference>
<dbReference type="GO" id="GO:0046872">
    <property type="term" value="F:metal ion binding"/>
    <property type="evidence" value="ECO:0007669"/>
    <property type="project" value="UniProtKB-KW"/>
</dbReference>
<evidence type="ECO:0000313" key="8">
    <source>
        <dbReference type="Proteomes" id="UP000321798"/>
    </source>
</evidence>
<evidence type="ECO:0000256" key="3">
    <source>
        <dbReference type="ARBA" id="ARBA00024327"/>
    </source>
</evidence>
<comment type="cofactor">
    <cofactor evidence="4">
        <name>[4Fe-4S] cluster</name>
        <dbReference type="ChEBI" id="CHEBI:49883"/>
    </cofactor>
    <text evidence="4">Binds 1 [4Fe-4S] cluster per subunit.</text>
</comment>
<accession>A0A512P9Y7</accession>